<dbReference type="GO" id="GO:0005506">
    <property type="term" value="F:iron ion binding"/>
    <property type="evidence" value="ECO:0007669"/>
    <property type="project" value="InterPro"/>
</dbReference>
<evidence type="ECO:0000313" key="11">
    <source>
        <dbReference type="Proteomes" id="UP001431209"/>
    </source>
</evidence>
<dbReference type="PRINTS" id="PR00385">
    <property type="entry name" value="P450"/>
</dbReference>
<dbReference type="EMBL" id="JAOPGA020001401">
    <property type="protein sequence ID" value="KAL0488069.1"/>
    <property type="molecule type" value="Genomic_DNA"/>
</dbReference>
<keyword evidence="11" id="KW-1185">Reference proteome</keyword>
<sequence>MNTIAVVLVVVIMILAFIIIMYYNKHLEARSKVSHIPGIHQFQPIILKIPFLTSHINLKSPIYLQIYDLIRKHGRNGVMSISTWKTSSVAIFSPENIKHVMVKYAKDYPKPQEQVYEAFDIFGPNILTTNGDIWRKHRMLSNPAFNDDHIKLVSKVTNQTMVSVTKEYWSHDSFDCNVVEDMTKITLQIMGIAGFGRDMKALNEDQTYDRSKYTMTFREAISRAADEIIIARFRYPKWLLNSPLPYFKNCREVVRNADLYLDDIISTCINDSDPLSKNYDLLSLLVAAKDEENKTGLSRAEIKSDSFIFLVAGHETTASQLMWSLWLLAKHQDVQEKVRKEVNKVFGDREELVHEDYDGLQYLLCVVKESMRLFPPINGVVKVATKNDVLSGYKINKGTIIRVNFYAMQRDPEIWDRPEEFIPERFESSNADHVDPMSYIPFSIGTRKCIGFQFSLTESVFILAHILRCFHIDLTEEQKKSNFVPTPRQFITIKPKELNLQFNRIKDRS</sequence>
<evidence type="ECO:0000256" key="3">
    <source>
        <dbReference type="ARBA" id="ARBA00022723"/>
    </source>
</evidence>
<dbReference type="Gene3D" id="1.10.630.10">
    <property type="entry name" value="Cytochrome P450"/>
    <property type="match status" value="1"/>
</dbReference>
<evidence type="ECO:0000256" key="5">
    <source>
        <dbReference type="ARBA" id="ARBA00023004"/>
    </source>
</evidence>
<accession>A0AAW2ZHB3</accession>
<dbReference type="PROSITE" id="PS00086">
    <property type="entry name" value="CYTOCHROME_P450"/>
    <property type="match status" value="1"/>
</dbReference>
<dbReference type="PANTHER" id="PTHR24291:SF50">
    <property type="entry name" value="BIFUNCTIONAL ALBAFLAVENONE MONOOXYGENASE_TERPENE SYNTHASE"/>
    <property type="match status" value="1"/>
</dbReference>
<evidence type="ECO:0000256" key="1">
    <source>
        <dbReference type="ARBA" id="ARBA00010617"/>
    </source>
</evidence>
<gene>
    <name evidence="10" type="ORF">AKO1_015260</name>
</gene>
<keyword evidence="9" id="KW-0812">Transmembrane</keyword>
<feature type="transmembrane region" description="Helical" evidence="9">
    <location>
        <begin position="6"/>
        <end position="23"/>
    </location>
</feature>
<keyword evidence="5 7" id="KW-0408">Iron</keyword>
<evidence type="ECO:0000256" key="7">
    <source>
        <dbReference type="PIRSR" id="PIRSR602401-1"/>
    </source>
</evidence>
<keyword evidence="2 7" id="KW-0349">Heme</keyword>
<dbReference type="GO" id="GO:0004497">
    <property type="term" value="F:monooxygenase activity"/>
    <property type="evidence" value="ECO:0007669"/>
    <property type="project" value="UniProtKB-KW"/>
</dbReference>
<proteinExistence type="inferred from homology"/>
<dbReference type="SUPFAM" id="SSF48264">
    <property type="entry name" value="Cytochrome P450"/>
    <property type="match status" value="1"/>
</dbReference>
<keyword evidence="6 8" id="KW-0503">Monooxygenase</keyword>
<keyword evidence="3 7" id="KW-0479">Metal-binding</keyword>
<evidence type="ECO:0000256" key="9">
    <source>
        <dbReference type="SAM" id="Phobius"/>
    </source>
</evidence>
<dbReference type="PANTHER" id="PTHR24291">
    <property type="entry name" value="CYTOCHROME P450 FAMILY 4"/>
    <property type="match status" value="1"/>
</dbReference>
<reference evidence="10 11" key="1">
    <citation type="submission" date="2024-03" db="EMBL/GenBank/DDBJ databases">
        <title>The Acrasis kona genome and developmental transcriptomes reveal deep origins of eukaryotic multicellular pathways.</title>
        <authorList>
            <person name="Sheikh S."/>
            <person name="Fu C.-J."/>
            <person name="Brown M.W."/>
            <person name="Baldauf S.L."/>
        </authorList>
    </citation>
    <scope>NUCLEOTIDE SEQUENCE [LARGE SCALE GENOMIC DNA]</scope>
    <source>
        <strain evidence="10 11">ATCC MYA-3509</strain>
    </source>
</reference>
<evidence type="ECO:0000256" key="6">
    <source>
        <dbReference type="ARBA" id="ARBA00023033"/>
    </source>
</evidence>
<evidence type="ECO:0000256" key="2">
    <source>
        <dbReference type="ARBA" id="ARBA00022617"/>
    </source>
</evidence>
<dbReference type="GO" id="GO:0016705">
    <property type="term" value="F:oxidoreductase activity, acting on paired donors, with incorporation or reduction of molecular oxygen"/>
    <property type="evidence" value="ECO:0007669"/>
    <property type="project" value="InterPro"/>
</dbReference>
<dbReference type="InterPro" id="IPR002401">
    <property type="entry name" value="Cyt_P450_E_grp-I"/>
</dbReference>
<protein>
    <submittedName>
        <fullName evidence="10">Cytochrome P450</fullName>
    </submittedName>
</protein>
<dbReference type="Pfam" id="PF00067">
    <property type="entry name" value="p450"/>
    <property type="match status" value="1"/>
</dbReference>
<dbReference type="GO" id="GO:0020037">
    <property type="term" value="F:heme binding"/>
    <property type="evidence" value="ECO:0007669"/>
    <property type="project" value="InterPro"/>
</dbReference>
<dbReference type="InterPro" id="IPR017972">
    <property type="entry name" value="Cyt_P450_CS"/>
</dbReference>
<dbReference type="InterPro" id="IPR001128">
    <property type="entry name" value="Cyt_P450"/>
</dbReference>
<evidence type="ECO:0000313" key="10">
    <source>
        <dbReference type="EMBL" id="KAL0488069.1"/>
    </source>
</evidence>
<keyword evidence="9" id="KW-1133">Transmembrane helix</keyword>
<keyword evidence="9" id="KW-0472">Membrane</keyword>
<evidence type="ECO:0000256" key="4">
    <source>
        <dbReference type="ARBA" id="ARBA00023002"/>
    </source>
</evidence>
<comment type="cofactor">
    <cofactor evidence="7">
        <name>heme</name>
        <dbReference type="ChEBI" id="CHEBI:30413"/>
    </cofactor>
</comment>
<dbReference type="InterPro" id="IPR036396">
    <property type="entry name" value="Cyt_P450_sf"/>
</dbReference>
<keyword evidence="4 8" id="KW-0560">Oxidoreductase</keyword>
<feature type="binding site" description="axial binding residue" evidence="7">
    <location>
        <position position="449"/>
    </location>
    <ligand>
        <name>heme</name>
        <dbReference type="ChEBI" id="CHEBI:30413"/>
    </ligand>
    <ligandPart>
        <name>Fe</name>
        <dbReference type="ChEBI" id="CHEBI:18248"/>
    </ligandPart>
</feature>
<dbReference type="Proteomes" id="UP001431209">
    <property type="component" value="Unassembled WGS sequence"/>
</dbReference>
<evidence type="ECO:0000256" key="8">
    <source>
        <dbReference type="RuleBase" id="RU000461"/>
    </source>
</evidence>
<comment type="similarity">
    <text evidence="1 8">Belongs to the cytochrome P450 family.</text>
</comment>
<dbReference type="AlphaFoldDB" id="A0AAW2ZHB3"/>
<comment type="caution">
    <text evidence="10">The sequence shown here is derived from an EMBL/GenBank/DDBJ whole genome shotgun (WGS) entry which is preliminary data.</text>
</comment>
<dbReference type="InterPro" id="IPR050196">
    <property type="entry name" value="Cytochrome_P450_Monoox"/>
</dbReference>
<name>A0AAW2ZHB3_9EUKA</name>
<organism evidence="10 11">
    <name type="scientific">Acrasis kona</name>
    <dbReference type="NCBI Taxonomy" id="1008807"/>
    <lineage>
        <taxon>Eukaryota</taxon>
        <taxon>Discoba</taxon>
        <taxon>Heterolobosea</taxon>
        <taxon>Tetramitia</taxon>
        <taxon>Eutetramitia</taxon>
        <taxon>Acrasidae</taxon>
        <taxon>Acrasis</taxon>
    </lineage>
</organism>
<dbReference type="PRINTS" id="PR00463">
    <property type="entry name" value="EP450I"/>
</dbReference>